<evidence type="ECO:0000313" key="3">
    <source>
        <dbReference type="Proteomes" id="UP000249620"/>
    </source>
</evidence>
<keyword evidence="3" id="KW-1185">Reference proteome</keyword>
<accession>A0A327YQ47</accession>
<dbReference type="Proteomes" id="UP000249620">
    <property type="component" value="Unassembled WGS sequence"/>
</dbReference>
<feature type="signal peptide" evidence="1">
    <location>
        <begin position="1"/>
        <end position="27"/>
    </location>
</feature>
<keyword evidence="1" id="KW-0732">Signal</keyword>
<feature type="chain" id="PRO_5016249063" evidence="1">
    <location>
        <begin position="28"/>
        <end position="213"/>
    </location>
</feature>
<protein>
    <submittedName>
        <fullName evidence="2">Uncharacterized protein</fullName>
    </submittedName>
</protein>
<organism evidence="2 3">
    <name type="scientific">Flavobacterium aquaticum</name>
    <dbReference type="NCBI Taxonomy" id="1236486"/>
    <lineage>
        <taxon>Bacteria</taxon>
        <taxon>Pseudomonadati</taxon>
        <taxon>Bacteroidota</taxon>
        <taxon>Flavobacteriia</taxon>
        <taxon>Flavobacteriales</taxon>
        <taxon>Flavobacteriaceae</taxon>
        <taxon>Flavobacterium</taxon>
    </lineage>
</organism>
<proteinExistence type="predicted"/>
<reference evidence="2 3" key="1">
    <citation type="submission" date="2018-06" db="EMBL/GenBank/DDBJ databases">
        <title>Genomic Encyclopedia of Type Strains, Phase III (KMG-III): the genomes of soil and plant-associated and newly described type strains.</title>
        <authorList>
            <person name="Whitman W."/>
        </authorList>
    </citation>
    <scope>NUCLEOTIDE SEQUENCE [LARGE SCALE GENOMIC DNA]</scope>
    <source>
        <strain evidence="2 3">CGMCC 1.12398</strain>
    </source>
</reference>
<evidence type="ECO:0000313" key="2">
    <source>
        <dbReference type="EMBL" id="RAK21795.1"/>
    </source>
</evidence>
<evidence type="ECO:0000256" key="1">
    <source>
        <dbReference type="SAM" id="SignalP"/>
    </source>
</evidence>
<gene>
    <name evidence="2" type="ORF">B0I03_105231</name>
</gene>
<dbReference type="AlphaFoldDB" id="A0A327YQ47"/>
<sequence>MHKIYNSKQNMKKLVLLLILVGNVAFAQKLTKEQLIDKMSDVGCECATKQQVTKENLEITLGLCILEALNKYEKDVERHYGKNVITNDKKMEELGYDIGLKMGAKCPSVFMNMVDEESDTNGEEVVEEIPDAVLTGKISEIKSEQFLTFVVKEDSGKNNQFILLSSFDNAFLLTDKVLKVSDAVDVTYYEMDLFDAKLGKFVSFKIVTDIVKK</sequence>
<comment type="caution">
    <text evidence="2">The sequence shown here is derived from an EMBL/GenBank/DDBJ whole genome shotgun (WGS) entry which is preliminary data.</text>
</comment>
<name>A0A327YQ47_9FLAO</name>
<dbReference type="EMBL" id="QLMI01000005">
    <property type="protein sequence ID" value="RAK21795.1"/>
    <property type="molecule type" value="Genomic_DNA"/>
</dbReference>